<gene>
    <name evidence="3" type="ORF">EXIGLDRAFT_612544</name>
</gene>
<feature type="transmembrane region" description="Helical" evidence="2">
    <location>
        <begin position="389"/>
        <end position="411"/>
    </location>
</feature>
<accession>A0A165IRF6</accession>
<evidence type="ECO:0000256" key="2">
    <source>
        <dbReference type="SAM" id="Phobius"/>
    </source>
</evidence>
<keyword evidence="2" id="KW-1133">Transmembrane helix</keyword>
<feature type="transmembrane region" description="Helical" evidence="2">
    <location>
        <begin position="502"/>
        <end position="520"/>
    </location>
</feature>
<keyword evidence="2" id="KW-0812">Transmembrane</keyword>
<name>A0A165IRF6_EXIGL</name>
<dbReference type="Proteomes" id="UP000077266">
    <property type="component" value="Unassembled WGS sequence"/>
</dbReference>
<evidence type="ECO:0000313" key="3">
    <source>
        <dbReference type="EMBL" id="KZV93771.1"/>
    </source>
</evidence>
<dbReference type="OrthoDB" id="191995at2759"/>
<feature type="region of interest" description="Disordered" evidence="1">
    <location>
        <begin position="1"/>
        <end position="45"/>
    </location>
</feature>
<dbReference type="InterPro" id="IPR010640">
    <property type="entry name" value="Low_temperature_requirement_A"/>
</dbReference>
<dbReference type="Pfam" id="PF06772">
    <property type="entry name" value="LtrA"/>
    <property type="match status" value="1"/>
</dbReference>
<keyword evidence="4" id="KW-1185">Reference proteome</keyword>
<organism evidence="3 4">
    <name type="scientific">Exidia glandulosa HHB12029</name>
    <dbReference type="NCBI Taxonomy" id="1314781"/>
    <lineage>
        <taxon>Eukaryota</taxon>
        <taxon>Fungi</taxon>
        <taxon>Dikarya</taxon>
        <taxon>Basidiomycota</taxon>
        <taxon>Agaricomycotina</taxon>
        <taxon>Agaricomycetes</taxon>
        <taxon>Auriculariales</taxon>
        <taxon>Exidiaceae</taxon>
        <taxon>Exidia</taxon>
    </lineage>
</organism>
<feature type="transmembrane region" description="Helical" evidence="2">
    <location>
        <begin position="262"/>
        <end position="282"/>
    </location>
</feature>
<dbReference type="InParanoid" id="A0A165IRF6"/>
<dbReference type="EMBL" id="KV425984">
    <property type="protein sequence ID" value="KZV93771.1"/>
    <property type="molecule type" value="Genomic_DNA"/>
</dbReference>
<dbReference type="PANTHER" id="PTHR36840">
    <property type="entry name" value="BLL5714 PROTEIN"/>
    <property type="match status" value="1"/>
</dbReference>
<sequence length="669" mass="74620">MSSSFTAPAADTEKYDTAELAQGQRSPQLQPGQSTPEFEIKTGVDPDKYSSFAAGEIFFHDIDEDAYNARPRKPSDLVRPPVVRQWLVNGKLYRERFEREQSRFELFFDLVFVAFAHLLSDAASETANGASFLKFLLTFYPAWSLWSEFRTFMNQSGTDDITVRINILFLMAVLVGYSANASAIHLGSSETSALAEGAPAVAEHAARALFRRAEEAATEHASNATSDRALVAAVAFFIVGRGSRIPLQLFYAWRLPQFAKSFVAQASLHIFIVAICLPLIWVTKTRTILILACFSMAMDLVGRFIPTMLVLLQRDLFVAKIRRRPDLVERFHEKCKDEFDVERPYFSKHHMPAINIEHHIERTVSFVIIVFGELVISVVYHAMEATIGLSVVYGRAVLGLIIAFNLAWIYWDVEASGTFVHALRRHWFTAIMWNQLHWPLSCALILASAALSRLVLLEEEVTPGHRWYFGAGLGCAMITLGAIGMVHRSLEPRGLTRISRDAILALRVAVGIVMCCLPLVKPSRLSATVFLAIPAGLTTLVVALETYGKLHNAAAADAESDAQTIVEPGDIVQVEVENAELVEVPVVDIESPVELDTGTNGRNEREVECRTWKEWVQIERARKQARNEGKAMSKALKKNERMNARIRQWQRIQAECRRVDALAGACGGA</sequence>
<reference evidence="3 4" key="1">
    <citation type="journal article" date="2016" name="Mol. Biol. Evol.">
        <title>Comparative Genomics of Early-Diverging Mushroom-Forming Fungi Provides Insights into the Origins of Lignocellulose Decay Capabilities.</title>
        <authorList>
            <person name="Nagy L.G."/>
            <person name="Riley R."/>
            <person name="Tritt A."/>
            <person name="Adam C."/>
            <person name="Daum C."/>
            <person name="Floudas D."/>
            <person name="Sun H."/>
            <person name="Yadav J.S."/>
            <person name="Pangilinan J."/>
            <person name="Larsson K.H."/>
            <person name="Matsuura K."/>
            <person name="Barry K."/>
            <person name="Labutti K."/>
            <person name="Kuo R."/>
            <person name="Ohm R.A."/>
            <person name="Bhattacharya S.S."/>
            <person name="Shirouzu T."/>
            <person name="Yoshinaga Y."/>
            <person name="Martin F.M."/>
            <person name="Grigoriev I.V."/>
            <person name="Hibbett D.S."/>
        </authorList>
    </citation>
    <scope>NUCLEOTIDE SEQUENCE [LARGE SCALE GENOMIC DNA]</scope>
    <source>
        <strain evidence="3 4">HHB12029</strain>
    </source>
</reference>
<feature type="transmembrane region" description="Helical" evidence="2">
    <location>
        <begin position="467"/>
        <end position="490"/>
    </location>
</feature>
<dbReference type="PANTHER" id="PTHR36840:SF1">
    <property type="entry name" value="BLL5714 PROTEIN"/>
    <property type="match status" value="1"/>
</dbReference>
<feature type="transmembrane region" description="Helical" evidence="2">
    <location>
        <begin position="364"/>
        <end position="383"/>
    </location>
</feature>
<keyword evidence="2" id="KW-0472">Membrane</keyword>
<feature type="compositionally biased region" description="Polar residues" evidence="1">
    <location>
        <begin position="23"/>
        <end position="36"/>
    </location>
</feature>
<evidence type="ECO:0000256" key="1">
    <source>
        <dbReference type="SAM" id="MobiDB-lite"/>
    </source>
</evidence>
<feature type="transmembrane region" description="Helical" evidence="2">
    <location>
        <begin position="288"/>
        <end position="312"/>
    </location>
</feature>
<dbReference type="AlphaFoldDB" id="A0A165IRF6"/>
<proteinExistence type="predicted"/>
<evidence type="ECO:0000313" key="4">
    <source>
        <dbReference type="Proteomes" id="UP000077266"/>
    </source>
</evidence>
<feature type="transmembrane region" description="Helical" evidence="2">
    <location>
        <begin position="526"/>
        <end position="544"/>
    </location>
</feature>
<evidence type="ECO:0008006" key="5">
    <source>
        <dbReference type="Google" id="ProtNLM"/>
    </source>
</evidence>
<feature type="transmembrane region" description="Helical" evidence="2">
    <location>
        <begin position="432"/>
        <end position="455"/>
    </location>
</feature>
<protein>
    <recommendedName>
        <fullName evidence="5">Low temperature requirement A</fullName>
    </recommendedName>
</protein>
<dbReference type="STRING" id="1314781.A0A165IRF6"/>